<dbReference type="SUPFAM" id="SSF81301">
    <property type="entry name" value="Nucleotidyltransferase"/>
    <property type="match status" value="1"/>
</dbReference>
<keyword evidence="7" id="KW-0239">DNA-directed DNA polymerase</keyword>
<evidence type="ECO:0000256" key="2">
    <source>
        <dbReference type="ARBA" id="ARBA00022634"/>
    </source>
</evidence>
<organism evidence="11">
    <name type="scientific">viral metagenome</name>
    <dbReference type="NCBI Taxonomy" id="1070528"/>
    <lineage>
        <taxon>unclassified sequences</taxon>
        <taxon>metagenomes</taxon>
        <taxon>organismal metagenomes</taxon>
    </lineage>
</organism>
<dbReference type="Gene3D" id="3.30.460.10">
    <property type="entry name" value="Beta Polymerase, domain 2"/>
    <property type="match status" value="1"/>
</dbReference>
<dbReference type="CDD" id="cd00141">
    <property type="entry name" value="NT_POLXc"/>
    <property type="match status" value="1"/>
</dbReference>
<name>A0A6C0CEZ7_9ZZZZ</name>
<dbReference type="InterPro" id="IPR029398">
    <property type="entry name" value="PolB_thumb"/>
</dbReference>
<dbReference type="InterPro" id="IPR028207">
    <property type="entry name" value="DNA_pol_B_palm_palm"/>
</dbReference>
<dbReference type="GO" id="GO:0005634">
    <property type="term" value="C:nucleus"/>
    <property type="evidence" value="ECO:0007669"/>
    <property type="project" value="TreeGrafter"/>
</dbReference>
<keyword evidence="6" id="KW-0227">DNA damage</keyword>
<keyword evidence="4" id="KW-0548">Nucleotidyltransferase</keyword>
<dbReference type="EMBL" id="MN739404">
    <property type="protein sequence ID" value="QHT03001.1"/>
    <property type="molecule type" value="Genomic_DNA"/>
</dbReference>
<accession>A0A6C0CEZ7</accession>
<dbReference type="InterPro" id="IPR010996">
    <property type="entry name" value="HHH_MUS81"/>
</dbReference>
<comment type="catalytic activity">
    <reaction evidence="9">
        <text>DNA(n) + a 2'-deoxyribonucleoside 5'-triphosphate = DNA(n+1) + diphosphate</text>
        <dbReference type="Rhea" id="RHEA:22508"/>
        <dbReference type="Rhea" id="RHEA-COMP:17339"/>
        <dbReference type="Rhea" id="RHEA-COMP:17340"/>
        <dbReference type="ChEBI" id="CHEBI:33019"/>
        <dbReference type="ChEBI" id="CHEBI:61560"/>
        <dbReference type="ChEBI" id="CHEBI:173112"/>
        <dbReference type="EC" id="2.7.7.7"/>
    </reaction>
</comment>
<dbReference type="PRINTS" id="PR00870">
    <property type="entry name" value="DNAPOLXBETA"/>
</dbReference>
<evidence type="ECO:0000256" key="6">
    <source>
        <dbReference type="ARBA" id="ARBA00022763"/>
    </source>
</evidence>
<dbReference type="InterPro" id="IPR002008">
    <property type="entry name" value="DNA_pol_X_beta-like"/>
</dbReference>
<evidence type="ECO:0000256" key="4">
    <source>
        <dbReference type="ARBA" id="ARBA00022695"/>
    </source>
</evidence>
<dbReference type="InterPro" id="IPR002054">
    <property type="entry name" value="DNA-dir_DNA_pol_X"/>
</dbReference>
<dbReference type="SUPFAM" id="SSF81585">
    <property type="entry name" value="PsbU/PolX domain-like"/>
    <property type="match status" value="1"/>
</dbReference>
<dbReference type="GO" id="GO:0003677">
    <property type="term" value="F:DNA binding"/>
    <property type="evidence" value="ECO:0007669"/>
    <property type="project" value="InterPro"/>
</dbReference>
<evidence type="ECO:0000259" key="10">
    <source>
        <dbReference type="SMART" id="SM00483"/>
    </source>
</evidence>
<dbReference type="Gene3D" id="1.10.150.110">
    <property type="entry name" value="DNA polymerase beta, N-terminal domain-like"/>
    <property type="match status" value="1"/>
</dbReference>
<dbReference type="InterPro" id="IPR043519">
    <property type="entry name" value="NT_sf"/>
</dbReference>
<dbReference type="InterPro" id="IPR022312">
    <property type="entry name" value="DNA_pol_X"/>
</dbReference>
<dbReference type="InterPro" id="IPR018944">
    <property type="entry name" value="DNA_pol_lambd_fingers_domain"/>
</dbReference>
<dbReference type="SUPFAM" id="SSF47802">
    <property type="entry name" value="DNA polymerase beta, N-terminal domain-like"/>
    <property type="match status" value="1"/>
</dbReference>
<evidence type="ECO:0000256" key="9">
    <source>
        <dbReference type="ARBA" id="ARBA00049244"/>
    </source>
</evidence>
<dbReference type="InterPro" id="IPR027421">
    <property type="entry name" value="DNA_pol_lamdba_lyase_dom_sf"/>
</dbReference>
<dbReference type="SMART" id="SM00483">
    <property type="entry name" value="POLXc"/>
    <property type="match status" value="1"/>
</dbReference>
<evidence type="ECO:0000256" key="7">
    <source>
        <dbReference type="ARBA" id="ARBA00022932"/>
    </source>
</evidence>
<dbReference type="Gene3D" id="3.30.210.10">
    <property type="entry name" value="DNA polymerase, thumb domain"/>
    <property type="match status" value="1"/>
</dbReference>
<dbReference type="Pfam" id="PF14792">
    <property type="entry name" value="DNA_pol_B_palm"/>
    <property type="match status" value="1"/>
</dbReference>
<dbReference type="PRINTS" id="PR00869">
    <property type="entry name" value="DNAPOLX"/>
</dbReference>
<keyword evidence="3" id="KW-0808">Transferase</keyword>
<dbReference type="GO" id="GO:0003887">
    <property type="term" value="F:DNA-directed DNA polymerase activity"/>
    <property type="evidence" value="ECO:0007669"/>
    <property type="project" value="UniProtKB-KW"/>
</dbReference>
<keyword evidence="5" id="KW-0235">DNA replication</keyword>
<dbReference type="PANTHER" id="PTHR11276:SF28">
    <property type="entry name" value="DNA POLYMERASE LAMBDA"/>
    <property type="match status" value="1"/>
</dbReference>
<evidence type="ECO:0000256" key="3">
    <source>
        <dbReference type="ARBA" id="ARBA00022679"/>
    </source>
</evidence>
<evidence type="ECO:0000256" key="8">
    <source>
        <dbReference type="ARBA" id="ARBA00023204"/>
    </source>
</evidence>
<dbReference type="AlphaFoldDB" id="A0A6C0CEZ7"/>
<dbReference type="Pfam" id="PF10391">
    <property type="entry name" value="DNA_pol_lambd_f"/>
    <property type="match status" value="1"/>
</dbReference>
<dbReference type="Gene3D" id="1.10.150.20">
    <property type="entry name" value="5' to 3' exonuclease, C-terminal subdomain"/>
    <property type="match status" value="1"/>
</dbReference>
<sequence length="310" mass="36303">MVKINKETIIKNLEIIRDYERFNKDIYKVKAYDNVINNILIYPKEISNLNDLKDINGIGKSIHEKIKELFETGNISYITKNINKDKLYKFKKELINVYGIGPSNIEKIIETGITSITQLKKNVFCLNDKQKLGLKYYKDLKKRIPLKEFKEHIKILEKDLLTKKEIKYDFVGSYRRGKKSMGDIDIIIMETPKFNLKSYIDSLNTLGYIKGILALGKNKFMGIVQLDDKPARRLDILIAPVNEYYYSLLYFTGSNIFNIGMRSYVKNKFGLSLSEHGFDKNKPIIKSEKDIFEYLKLKYVEPKNRTNFIV</sequence>
<protein>
    <recommendedName>
        <fullName evidence="1">DNA-directed DNA polymerase</fullName>
        <ecNumber evidence="1">2.7.7.7</ecNumber>
    </recommendedName>
</protein>
<dbReference type="Pfam" id="PF14791">
    <property type="entry name" value="DNA_pol_B_thumb"/>
    <property type="match status" value="1"/>
</dbReference>
<evidence type="ECO:0000256" key="1">
    <source>
        <dbReference type="ARBA" id="ARBA00012417"/>
    </source>
</evidence>
<evidence type="ECO:0000313" key="11">
    <source>
        <dbReference type="EMBL" id="QHT03001.1"/>
    </source>
</evidence>
<dbReference type="InterPro" id="IPR037160">
    <property type="entry name" value="DNA_Pol_thumb_sf"/>
</dbReference>
<dbReference type="PANTHER" id="PTHR11276">
    <property type="entry name" value="DNA POLYMERASE TYPE-X FAMILY MEMBER"/>
    <property type="match status" value="1"/>
</dbReference>
<reference evidence="11" key="1">
    <citation type="journal article" date="2020" name="Nature">
        <title>Giant virus diversity and host interactions through global metagenomics.</title>
        <authorList>
            <person name="Schulz F."/>
            <person name="Roux S."/>
            <person name="Paez-Espino D."/>
            <person name="Jungbluth S."/>
            <person name="Walsh D.A."/>
            <person name="Denef V.J."/>
            <person name="McMahon K.D."/>
            <person name="Konstantinidis K.T."/>
            <person name="Eloe-Fadrosh E.A."/>
            <person name="Kyrpides N.C."/>
            <person name="Woyke T."/>
        </authorList>
    </citation>
    <scope>NUCLEOTIDE SEQUENCE</scope>
    <source>
        <strain evidence="11">GVMAG-M-3300020727-4</strain>
    </source>
</reference>
<dbReference type="Pfam" id="PF14716">
    <property type="entry name" value="HHH_8"/>
    <property type="match status" value="1"/>
</dbReference>
<feature type="domain" description="DNA-directed DNA polymerase X" evidence="10">
    <location>
        <begin position="3"/>
        <end position="306"/>
    </location>
</feature>
<dbReference type="GO" id="GO:0006303">
    <property type="term" value="P:double-strand break repair via nonhomologous end joining"/>
    <property type="evidence" value="ECO:0007669"/>
    <property type="project" value="TreeGrafter"/>
</dbReference>
<evidence type="ECO:0000256" key="5">
    <source>
        <dbReference type="ARBA" id="ARBA00022705"/>
    </source>
</evidence>
<keyword evidence="2" id="KW-0237">DNA synthesis</keyword>
<keyword evidence="8" id="KW-0234">DNA repair</keyword>
<proteinExistence type="predicted"/>
<dbReference type="EC" id="2.7.7.7" evidence="1"/>